<dbReference type="EMBL" id="OX459938">
    <property type="protein sequence ID" value="CAI9160107.1"/>
    <property type="molecule type" value="Genomic_DNA"/>
</dbReference>
<feature type="chain" id="PRO_5045747479" evidence="1">
    <location>
        <begin position="19"/>
        <end position="109"/>
    </location>
</feature>
<name>A0ABN8YHP7_RANTA</name>
<keyword evidence="1" id="KW-0732">Signal</keyword>
<sequence>MVLIFLFLFLISINSNVTQMFYHPQTHTQCKPHKLQRDLLKTKWLSNVEMTEFVGGKDLHLTGRCKALNGKKVSWLQILHYFTNTVCSAWPWAGPDFCKKELAFVFTVL</sequence>
<proteinExistence type="predicted"/>
<dbReference type="Proteomes" id="UP001176941">
    <property type="component" value="Chromosome 2"/>
</dbReference>
<evidence type="ECO:0000256" key="1">
    <source>
        <dbReference type="SAM" id="SignalP"/>
    </source>
</evidence>
<keyword evidence="3" id="KW-1185">Reference proteome</keyword>
<feature type="signal peptide" evidence="1">
    <location>
        <begin position="1"/>
        <end position="18"/>
    </location>
</feature>
<gene>
    <name evidence="2" type="ORF">MRATA1EN1_LOCUS9069</name>
</gene>
<reference evidence="2" key="1">
    <citation type="submission" date="2023-04" db="EMBL/GenBank/DDBJ databases">
        <authorList>
            <consortium name="ELIXIR-Norway"/>
        </authorList>
    </citation>
    <scope>NUCLEOTIDE SEQUENCE [LARGE SCALE GENOMIC DNA]</scope>
</reference>
<protein>
    <submittedName>
        <fullName evidence="2">Uncharacterized protein</fullName>
    </submittedName>
</protein>
<accession>A0ABN8YHP7</accession>
<evidence type="ECO:0000313" key="3">
    <source>
        <dbReference type="Proteomes" id="UP001176941"/>
    </source>
</evidence>
<organism evidence="2 3">
    <name type="scientific">Rangifer tarandus platyrhynchus</name>
    <name type="common">Svalbard reindeer</name>
    <dbReference type="NCBI Taxonomy" id="3082113"/>
    <lineage>
        <taxon>Eukaryota</taxon>
        <taxon>Metazoa</taxon>
        <taxon>Chordata</taxon>
        <taxon>Craniata</taxon>
        <taxon>Vertebrata</taxon>
        <taxon>Euteleostomi</taxon>
        <taxon>Mammalia</taxon>
        <taxon>Eutheria</taxon>
        <taxon>Laurasiatheria</taxon>
        <taxon>Artiodactyla</taxon>
        <taxon>Ruminantia</taxon>
        <taxon>Pecora</taxon>
        <taxon>Cervidae</taxon>
        <taxon>Odocoileinae</taxon>
        <taxon>Rangifer</taxon>
    </lineage>
</organism>
<evidence type="ECO:0000313" key="2">
    <source>
        <dbReference type="EMBL" id="CAI9160107.1"/>
    </source>
</evidence>